<dbReference type="Proteomes" id="UP000182658">
    <property type="component" value="Unassembled WGS sequence"/>
</dbReference>
<gene>
    <name evidence="6" type="ORF">CONLIGDRAFT_668413</name>
</gene>
<dbReference type="GO" id="GO:0016491">
    <property type="term" value="F:oxidoreductase activity"/>
    <property type="evidence" value="ECO:0007669"/>
    <property type="project" value="UniProtKB-KW"/>
</dbReference>
<keyword evidence="3" id="KW-0274">FAD</keyword>
<dbReference type="Gene3D" id="3.30.465.10">
    <property type="match status" value="1"/>
</dbReference>
<feature type="domain" description="FAD-binding PCMH-type" evidence="5">
    <location>
        <begin position="42"/>
        <end position="210"/>
    </location>
</feature>
<dbReference type="InterPro" id="IPR016169">
    <property type="entry name" value="FAD-bd_PCMH_sub2"/>
</dbReference>
<dbReference type="InterPro" id="IPR050416">
    <property type="entry name" value="FAD-linked_Oxidoreductase"/>
</dbReference>
<dbReference type="PANTHER" id="PTHR42973">
    <property type="entry name" value="BINDING OXIDOREDUCTASE, PUTATIVE (AFU_ORTHOLOGUE AFUA_1G17690)-RELATED"/>
    <property type="match status" value="1"/>
</dbReference>
<keyword evidence="2" id="KW-0285">Flavoprotein</keyword>
<dbReference type="STRING" id="1408157.A0A1J7JS30"/>
<evidence type="ECO:0000259" key="5">
    <source>
        <dbReference type="PROSITE" id="PS51387"/>
    </source>
</evidence>
<proteinExistence type="inferred from homology"/>
<dbReference type="Gene3D" id="3.40.462.20">
    <property type="match status" value="1"/>
</dbReference>
<dbReference type="Pfam" id="PF01565">
    <property type="entry name" value="FAD_binding_4"/>
    <property type="match status" value="1"/>
</dbReference>
<evidence type="ECO:0000256" key="2">
    <source>
        <dbReference type="ARBA" id="ARBA00022630"/>
    </source>
</evidence>
<comment type="similarity">
    <text evidence="1">Belongs to the oxygen-dependent FAD-linked oxidoreductase family.</text>
</comment>
<dbReference type="SUPFAM" id="SSF56176">
    <property type="entry name" value="FAD-binding/transporter-associated domain-like"/>
    <property type="match status" value="1"/>
</dbReference>
<dbReference type="InterPro" id="IPR036318">
    <property type="entry name" value="FAD-bd_PCMH-like_sf"/>
</dbReference>
<reference evidence="6 7" key="1">
    <citation type="submission" date="2016-10" db="EMBL/GenBank/DDBJ databases">
        <title>Draft genome sequence of Coniochaeta ligniaria NRRL30616, a lignocellulolytic fungus for bioabatement of inhibitors in plant biomass hydrolysates.</title>
        <authorList>
            <consortium name="DOE Joint Genome Institute"/>
            <person name="Jimenez D.J."/>
            <person name="Hector R.E."/>
            <person name="Riley R."/>
            <person name="Sun H."/>
            <person name="Grigoriev I.V."/>
            <person name="Van Elsas J.D."/>
            <person name="Nichols N.N."/>
        </authorList>
    </citation>
    <scope>NUCLEOTIDE SEQUENCE [LARGE SCALE GENOMIC DNA]</scope>
    <source>
        <strain evidence="6 7">NRRL 30616</strain>
    </source>
</reference>
<accession>A0A1J7JS30</accession>
<dbReference type="PANTHER" id="PTHR42973:SF7">
    <property type="entry name" value="FAD-BINDING PCMH-TYPE DOMAIN-CONTAINING PROTEIN"/>
    <property type="match status" value="1"/>
</dbReference>
<dbReference type="GO" id="GO:0071949">
    <property type="term" value="F:FAD binding"/>
    <property type="evidence" value="ECO:0007669"/>
    <property type="project" value="InterPro"/>
</dbReference>
<dbReference type="InterPro" id="IPR016167">
    <property type="entry name" value="FAD-bd_PCMH_sub1"/>
</dbReference>
<dbReference type="InParanoid" id="A0A1J7JS30"/>
<evidence type="ECO:0000313" key="6">
    <source>
        <dbReference type="EMBL" id="OIW32792.1"/>
    </source>
</evidence>
<dbReference type="EMBL" id="KV875095">
    <property type="protein sequence ID" value="OIW32792.1"/>
    <property type="molecule type" value="Genomic_DNA"/>
</dbReference>
<keyword evidence="7" id="KW-1185">Reference proteome</keyword>
<dbReference type="Gene3D" id="3.30.43.10">
    <property type="entry name" value="Uridine Diphospho-n-acetylenolpyruvylglucosamine Reductase, domain 2"/>
    <property type="match status" value="1"/>
</dbReference>
<name>A0A1J7JS30_9PEZI</name>
<evidence type="ECO:0000256" key="1">
    <source>
        <dbReference type="ARBA" id="ARBA00005466"/>
    </source>
</evidence>
<organism evidence="6 7">
    <name type="scientific">Coniochaeta ligniaria NRRL 30616</name>
    <dbReference type="NCBI Taxonomy" id="1408157"/>
    <lineage>
        <taxon>Eukaryota</taxon>
        <taxon>Fungi</taxon>
        <taxon>Dikarya</taxon>
        <taxon>Ascomycota</taxon>
        <taxon>Pezizomycotina</taxon>
        <taxon>Sordariomycetes</taxon>
        <taxon>Sordariomycetidae</taxon>
        <taxon>Coniochaetales</taxon>
        <taxon>Coniochaetaceae</taxon>
        <taxon>Coniochaeta</taxon>
    </lineage>
</organism>
<evidence type="ECO:0000256" key="3">
    <source>
        <dbReference type="ARBA" id="ARBA00022827"/>
    </source>
</evidence>
<dbReference type="InterPro" id="IPR006094">
    <property type="entry name" value="Oxid_FAD_bind_N"/>
</dbReference>
<evidence type="ECO:0000313" key="7">
    <source>
        <dbReference type="Proteomes" id="UP000182658"/>
    </source>
</evidence>
<sequence length="456" mass="49734">MTSPRSVFSTLGSSLPGITVLTPSSPLYSERRKIRCRNEAVAKIEPPAIVVPKSAKEVASVVRWCIANGVHFAVRGGGNDYFGRTVVEGALVIDMREINFVHVAKDKQTATIGGGTVMKELIEKLDTEGLVTPVGNVWIVGYVGWATLGGYGPMQHSHGMGIEQIVGAEIVTAKGEVVSFGEEDERLEGLRGLGGNLGVITAVTIKVYPKIDILTGILIYESSDLAKTIRDYNEAVSKLEIPKPLTVNMFVMNLPALGGPHLMVFWTWADVDHETGKRYLGKFVAATPPVKINPVQTKTLAEHYATLPDHNTPWGGVRTQYFSEMMPALVETVVAALESIPNDPMCHLSWSADVHIDPKLKHCLGVGQSHVFFWSSSFTKDFKNKDIAETWNRDLFKAARKAGAPVMLDAAHPGLTPLGEKTLEQHLGAKAARGRELKSRYDPDNVFSLALPRFIS</sequence>
<dbReference type="OrthoDB" id="407275at2759"/>
<protein>
    <submittedName>
        <fullName evidence="6">FAD-binding domain-containing protein</fullName>
    </submittedName>
</protein>
<evidence type="ECO:0000256" key="4">
    <source>
        <dbReference type="ARBA" id="ARBA00023002"/>
    </source>
</evidence>
<dbReference type="InterPro" id="IPR016166">
    <property type="entry name" value="FAD-bd_PCMH"/>
</dbReference>
<dbReference type="PROSITE" id="PS51387">
    <property type="entry name" value="FAD_PCMH"/>
    <property type="match status" value="1"/>
</dbReference>
<keyword evidence="4" id="KW-0560">Oxidoreductase</keyword>
<dbReference type="AlphaFoldDB" id="A0A1J7JS30"/>